<dbReference type="Gramene" id="ONIVA03G43610.1">
    <property type="protein sequence ID" value="ONIVA03G43610.1"/>
    <property type="gene ID" value="ONIVA03G43610"/>
</dbReference>
<dbReference type="InterPro" id="IPR002182">
    <property type="entry name" value="NB-ARC"/>
</dbReference>
<dbReference type="Gene3D" id="3.40.50.300">
    <property type="entry name" value="P-loop containing nucleotide triphosphate hydrolases"/>
    <property type="match status" value="1"/>
</dbReference>
<keyword evidence="6" id="KW-0067">ATP-binding</keyword>
<evidence type="ECO:0008006" key="13">
    <source>
        <dbReference type="Google" id="ProtNLM"/>
    </source>
</evidence>
<evidence type="ECO:0000256" key="4">
    <source>
        <dbReference type="ARBA" id="ARBA00022741"/>
    </source>
</evidence>
<dbReference type="eggNOG" id="KOG4658">
    <property type="taxonomic scope" value="Eukaryota"/>
</dbReference>
<dbReference type="Gene3D" id="3.80.10.10">
    <property type="entry name" value="Ribonuclease Inhibitor"/>
    <property type="match status" value="2"/>
</dbReference>
<accession>A0A0E0GWR3</accession>
<dbReference type="FunFam" id="3.40.50.300:FF:001091">
    <property type="entry name" value="Probable disease resistance protein At1g61300"/>
    <property type="match status" value="1"/>
</dbReference>
<dbReference type="Pfam" id="PF23559">
    <property type="entry name" value="WHD_DRP"/>
    <property type="match status" value="1"/>
</dbReference>
<keyword evidence="12" id="KW-1185">Reference proteome</keyword>
<dbReference type="Proteomes" id="UP000006591">
    <property type="component" value="Chromosome 3"/>
</dbReference>
<evidence type="ECO:0000313" key="12">
    <source>
        <dbReference type="Proteomes" id="UP000006591"/>
    </source>
</evidence>
<dbReference type="PRINTS" id="PR00364">
    <property type="entry name" value="DISEASERSIST"/>
</dbReference>
<dbReference type="Pfam" id="PF00931">
    <property type="entry name" value="NB-ARC"/>
    <property type="match status" value="1"/>
</dbReference>
<comment type="similarity">
    <text evidence="1">Belongs to the disease resistance NB-LRR family.</text>
</comment>
<evidence type="ECO:0000256" key="5">
    <source>
        <dbReference type="ARBA" id="ARBA00022821"/>
    </source>
</evidence>
<evidence type="ECO:0000256" key="1">
    <source>
        <dbReference type="ARBA" id="ARBA00008894"/>
    </source>
</evidence>
<dbReference type="Gene3D" id="1.10.10.10">
    <property type="entry name" value="Winged helix-like DNA-binding domain superfamily/Winged helix DNA-binding domain"/>
    <property type="match status" value="1"/>
</dbReference>
<dbReference type="GO" id="GO:0043531">
    <property type="term" value="F:ADP binding"/>
    <property type="evidence" value="ECO:0007669"/>
    <property type="project" value="InterPro"/>
</dbReference>
<dbReference type="Pfam" id="PF18052">
    <property type="entry name" value="Rx_N"/>
    <property type="match status" value="1"/>
</dbReference>
<evidence type="ECO:0000256" key="2">
    <source>
        <dbReference type="ARBA" id="ARBA00022614"/>
    </source>
</evidence>
<dbReference type="STRING" id="4536.A0A0E0GWR3"/>
<feature type="domain" description="R13L1/DRL21-like LRR repeat region" evidence="10">
    <location>
        <begin position="747"/>
        <end position="874"/>
    </location>
</feature>
<dbReference type="GO" id="GO:0051707">
    <property type="term" value="P:response to other organism"/>
    <property type="evidence" value="ECO:0007669"/>
    <property type="project" value="UniProtKB-ARBA"/>
</dbReference>
<dbReference type="GO" id="GO:0006952">
    <property type="term" value="P:defense response"/>
    <property type="evidence" value="ECO:0007669"/>
    <property type="project" value="UniProtKB-KW"/>
</dbReference>
<proteinExistence type="inferred from homology"/>
<dbReference type="GO" id="GO:0005524">
    <property type="term" value="F:ATP binding"/>
    <property type="evidence" value="ECO:0007669"/>
    <property type="project" value="UniProtKB-KW"/>
</dbReference>
<keyword evidence="5" id="KW-0611">Plant defense</keyword>
<dbReference type="PANTHER" id="PTHR36766">
    <property type="entry name" value="PLANT BROAD-SPECTRUM MILDEW RESISTANCE PROTEIN RPW8"/>
    <property type="match status" value="1"/>
</dbReference>
<dbReference type="InterPro" id="IPR058922">
    <property type="entry name" value="WHD_DRP"/>
</dbReference>
<dbReference type="SUPFAM" id="SSF52540">
    <property type="entry name" value="P-loop containing nucleoside triphosphate hydrolases"/>
    <property type="match status" value="1"/>
</dbReference>
<evidence type="ECO:0000259" key="10">
    <source>
        <dbReference type="Pfam" id="PF25019"/>
    </source>
</evidence>
<keyword evidence="3" id="KW-0677">Repeat</keyword>
<sequence>MDVAAAAGVVGGFLQVVFDKYYGSKLEQWAARSGLHGDFLSLKNQLHMVRAMLEAGGGGNAPHNDSLRSLIVELKSAAYAADNVLDEMEYYRLKELVEDTSGRDGGAPSSSARQVVGRILVPAPLLSNPFKRARTGADEALQGQGADTDTPNFDQDAMSSKIKSISCCLEQIAGMVRRIIELDKLVSMASLGHVQPEVVVSLRQTSSFPTETKLFGRDESTNNIINLMLRTDMESRYNNFNVLPIVGIGGVGKTALAQSVYNHQRVVDSFQVRAWACVSDTLDVRRVIADLIDSIDGGQETPKFHRVPSLDATQRTLLRKIEGKRFLIVLDDVWVSSHWEKLCGPFSAGMSGSMVLVTTRQRKIAKAMGTFDSLTLHGLHDNEFWAFFLQCTNITEDHSLARIGRKIALKLYGNPLAAKTMGRFLSENHEEEHWCKFLNRNIWELKQEPDDVMPVLLLSYQHLPLSLQRCFTYCAIFPRGYKFTEQELIFAWMAQGLVPTPGEDQTLEDVGKEYLNELLSCSFFHIIESGHYMIPGLLHDLAQLVAEGEFQATNGKFPISVEACHLYISHSDHARDMGLCHPLDCSGIQMKRRIQKNSWAGLLHLKNLRTIMFSASSSIWSPGSEVVFVQSNWPSTIRLLSLPCTFRKEQLAAVSNFIHLRYLDLRWSRLEELPEAVCKLYLLQVLNIKHCPCLLHLPPRIANLLNFEHLIADEGKHLLTGVPCVGNMTSLLLLDKFCVRKTRGFDIGQLKRLRNLRGLLKVQNLENVDGNEEAAKARLSDKRHLTELWLSWSAGSCVQEPSEQYHVLEGLAPHSNVSCLHITGYRGSTTPSWLASNLSLSSLEYLYLDYCSELEILPPLGLLPHLRKLHIVNMHALRRIGSEFYSSGQVVGFPCLEGLFIETMPELEDWNVDDSNVFPSLTSLTVEDCPKLSRIPSFLWSRENKCWFPKLGKINIKYCPELVLSEALLIPRLPWLLDIDIQIWGQTVINLRGGCLEVSEINANTSSGPINAVLQLHWLKHVSSFHIWAQDSLSVHPCKQKTEPSACNSEHMVNSLQTSAEKVEVTGYGITDELLSAILENEICPSSLSISDCPQITSLDLSPLRSLKSLVIHNCVSLRKLFDRQYFTALRDLEVTNASSFAEAWSELLGSRYAEWGQVTTSLESLTVDSTLFLNSPLCAVLTSLKKLTIHSDFRVTSLSRQQVQALLLLTSLQDLGFIQCCNLHSLPSELHKIYTLKQLEIDSCPCVESLPNNGLPEKLEKLIIRGCNRRLYTGASMMGSTSTKVHLVDR</sequence>
<feature type="domain" description="NB-ARC" evidence="7">
    <location>
        <begin position="237"/>
        <end position="391"/>
    </location>
</feature>
<keyword evidence="2" id="KW-0433">Leucine-rich repeat</keyword>
<evidence type="ECO:0000313" key="11">
    <source>
        <dbReference type="EnsemblPlants" id="ONIVA03G43610.1"/>
    </source>
</evidence>
<dbReference type="InterPro" id="IPR032675">
    <property type="entry name" value="LRR_dom_sf"/>
</dbReference>
<feature type="domain" description="Disease resistance protein winged helix" evidence="9">
    <location>
        <begin position="476"/>
        <end position="542"/>
    </location>
</feature>
<dbReference type="HOGENOM" id="CLU_000837_8_4_1"/>
<reference evidence="11" key="1">
    <citation type="submission" date="2015-04" db="UniProtKB">
        <authorList>
            <consortium name="EnsemblPlants"/>
        </authorList>
    </citation>
    <scope>IDENTIFICATION</scope>
    <source>
        <strain evidence="11">SL10</strain>
    </source>
</reference>
<evidence type="ECO:0000259" key="8">
    <source>
        <dbReference type="Pfam" id="PF18052"/>
    </source>
</evidence>
<keyword evidence="4" id="KW-0547">Nucleotide-binding</keyword>
<name>A0A0E0GWR3_ORYNI</name>
<feature type="domain" description="Disease resistance N-terminal" evidence="8">
    <location>
        <begin position="27"/>
        <end position="95"/>
    </location>
</feature>
<dbReference type="InterPro" id="IPR027417">
    <property type="entry name" value="P-loop_NTPase"/>
</dbReference>
<dbReference type="Pfam" id="PF25019">
    <property type="entry name" value="LRR_R13L1-DRL21"/>
    <property type="match status" value="1"/>
</dbReference>
<protein>
    <recommendedName>
        <fullName evidence="13">NB-ARC domain-containing protein</fullName>
    </recommendedName>
</protein>
<dbReference type="InterPro" id="IPR041118">
    <property type="entry name" value="Rx_N"/>
</dbReference>
<dbReference type="OMA" id="NTISMEC"/>
<dbReference type="InterPro" id="IPR036388">
    <property type="entry name" value="WH-like_DNA-bd_sf"/>
</dbReference>
<dbReference type="EnsemblPlants" id="ONIVA03G43610.1">
    <property type="protein sequence ID" value="ONIVA03G43610.1"/>
    <property type="gene ID" value="ONIVA03G43610"/>
</dbReference>
<dbReference type="PANTHER" id="PTHR36766:SF40">
    <property type="entry name" value="DISEASE RESISTANCE PROTEIN RGA3"/>
    <property type="match status" value="1"/>
</dbReference>
<dbReference type="InterPro" id="IPR042197">
    <property type="entry name" value="Apaf_helical"/>
</dbReference>
<evidence type="ECO:0000259" key="9">
    <source>
        <dbReference type="Pfam" id="PF23559"/>
    </source>
</evidence>
<evidence type="ECO:0000256" key="6">
    <source>
        <dbReference type="ARBA" id="ARBA00022840"/>
    </source>
</evidence>
<dbReference type="SUPFAM" id="SSF52058">
    <property type="entry name" value="L domain-like"/>
    <property type="match status" value="2"/>
</dbReference>
<evidence type="ECO:0000256" key="3">
    <source>
        <dbReference type="ARBA" id="ARBA00022737"/>
    </source>
</evidence>
<evidence type="ECO:0000259" key="7">
    <source>
        <dbReference type="Pfam" id="PF00931"/>
    </source>
</evidence>
<dbReference type="InterPro" id="IPR056789">
    <property type="entry name" value="LRR_R13L1-DRL21"/>
</dbReference>
<dbReference type="Gene3D" id="1.10.8.430">
    <property type="entry name" value="Helical domain of apoptotic protease-activating factors"/>
    <property type="match status" value="1"/>
</dbReference>
<organism evidence="11">
    <name type="scientific">Oryza nivara</name>
    <name type="common">Indian wild rice</name>
    <name type="synonym">Oryza sativa f. spontanea</name>
    <dbReference type="NCBI Taxonomy" id="4536"/>
    <lineage>
        <taxon>Eukaryota</taxon>
        <taxon>Viridiplantae</taxon>
        <taxon>Streptophyta</taxon>
        <taxon>Embryophyta</taxon>
        <taxon>Tracheophyta</taxon>
        <taxon>Spermatophyta</taxon>
        <taxon>Magnoliopsida</taxon>
        <taxon>Liliopsida</taxon>
        <taxon>Poales</taxon>
        <taxon>Poaceae</taxon>
        <taxon>BOP clade</taxon>
        <taxon>Oryzoideae</taxon>
        <taxon>Oryzeae</taxon>
        <taxon>Oryzinae</taxon>
        <taxon>Oryza</taxon>
    </lineage>
</organism>
<reference evidence="11" key="2">
    <citation type="submission" date="2018-04" db="EMBL/GenBank/DDBJ databases">
        <title>OnivRS2 (Oryza nivara Reference Sequence Version 2).</title>
        <authorList>
            <person name="Zhang J."/>
            <person name="Kudrna D."/>
            <person name="Lee S."/>
            <person name="Talag J."/>
            <person name="Rajasekar S."/>
            <person name="Welchert J."/>
            <person name="Hsing Y.-I."/>
            <person name="Wing R.A."/>
        </authorList>
    </citation>
    <scope>NUCLEOTIDE SEQUENCE [LARGE SCALE GENOMIC DNA]</scope>
    <source>
        <strain evidence="11">SL10</strain>
    </source>
</reference>